<evidence type="ECO:0000313" key="3">
    <source>
        <dbReference type="Proteomes" id="UP000469194"/>
    </source>
</evidence>
<keyword evidence="3" id="KW-1185">Reference proteome</keyword>
<keyword evidence="1" id="KW-0472">Membrane</keyword>
<proteinExistence type="predicted"/>
<keyword evidence="1" id="KW-0812">Transmembrane</keyword>
<feature type="transmembrane region" description="Helical" evidence="1">
    <location>
        <begin position="57"/>
        <end position="77"/>
    </location>
</feature>
<protein>
    <recommendedName>
        <fullName evidence="4">YcxB family protein</fullName>
    </recommendedName>
</protein>
<reference evidence="2 3" key="1">
    <citation type="submission" date="2019-10" db="EMBL/GenBank/DDBJ databases">
        <title>Bifidobacterium from non-human primates.</title>
        <authorList>
            <person name="Modesto M."/>
        </authorList>
    </citation>
    <scope>NUCLEOTIDE SEQUENCE [LARGE SCALE GENOMIC DNA]</scope>
    <source>
        <strain evidence="2 3">TRE17</strain>
    </source>
</reference>
<evidence type="ECO:0000313" key="2">
    <source>
        <dbReference type="EMBL" id="NEG88721.1"/>
    </source>
</evidence>
<comment type="caution">
    <text evidence="2">The sequence shown here is derived from an EMBL/GenBank/DDBJ whole genome shotgun (WGS) entry which is preliminary data.</text>
</comment>
<dbReference type="EMBL" id="WHZW01000002">
    <property type="protein sequence ID" value="NEG88721.1"/>
    <property type="molecule type" value="Genomic_DNA"/>
</dbReference>
<gene>
    <name evidence="2" type="ORF">GFD25_01600</name>
</gene>
<keyword evidence="1" id="KW-1133">Transmembrane helix</keyword>
<dbReference type="AlphaFoldDB" id="A0A6N9Z2K7"/>
<evidence type="ECO:0008006" key="4">
    <source>
        <dbReference type="Google" id="ProtNLM"/>
    </source>
</evidence>
<organism evidence="2 3">
    <name type="scientific">Bifidobacterium aerophilum</name>
    <dbReference type="NCBI Taxonomy" id="1798155"/>
    <lineage>
        <taxon>Bacteria</taxon>
        <taxon>Bacillati</taxon>
        <taxon>Actinomycetota</taxon>
        <taxon>Actinomycetes</taxon>
        <taxon>Bifidobacteriales</taxon>
        <taxon>Bifidobacteriaceae</taxon>
        <taxon>Bifidobacterium</taxon>
    </lineage>
</organism>
<name>A0A6N9Z2K7_9BIFI</name>
<evidence type="ECO:0000256" key="1">
    <source>
        <dbReference type="SAM" id="Phobius"/>
    </source>
</evidence>
<dbReference type="Proteomes" id="UP000469194">
    <property type="component" value="Unassembled WGS sequence"/>
</dbReference>
<dbReference type="RefSeq" id="WP_163229276.1">
    <property type="nucleotide sequence ID" value="NZ_WHZW01000002.1"/>
</dbReference>
<accession>A0A6N9Z2K7</accession>
<sequence>MANDIRYRVTVDFNRFKQIYVAQNRAYLRKVGIGGTVVGVLLIIMSIALLTEEFNTQWLLLLAAMILLTVYSVLCIVHPVVFYGSRKNEVYGYFSRHETPTDGRPLNDLSCTFDVTVCQYGSELTMQDGNTVHLPWYALTGASETTDFGTVFIGDDGKNSSLLYNMLGKNAMLREGMDVEPLVVPAEAEHAHPGLTADIARRIADGRARFGKHGTDKQTPAAQELAAWLDADSVQ</sequence>
<feature type="transmembrane region" description="Helical" evidence="1">
    <location>
        <begin position="31"/>
        <end position="51"/>
    </location>
</feature>